<feature type="domain" description="WxL Interacting Protein peptidoglycan binding" evidence="3">
    <location>
        <begin position="35"/>
        <end position="153"/>
    </location>
</feature>
<comment type="caution">
    <text evidence="5">The sequence shown here is derived from an EMBL/GenBank/DDBJ whole genome shotgun (WGS) entry which is preliminary data.</text>
</comment>
<dbReference type="AlphaFoldDB" id="A0A940P735"/>
<dbReference type="InterPro" id="IPR013783">
    <property type="entry name" value="Ig-like_fold"/>
</dbReference>
<feature type="domain" description="WxL Interacting Protein host binding" evidence="4">
    <location>
        <begin position="165"/>
        <end position="301"/>
    </location>
</feature>
<dbReference type="Pfam" id="PF11797">
    <property type="entry name" value="WxLIP_HBD"/>
    <property type="match status" value="1"/>
</dbReference>
<accession>A0A940P735</accession>
<evidence type="ECO:0000313" key="5">
    <source>
        <dbReference type="EMBL" id="MBP1042607.1"/>
    </source>
</evidence>
<reference evidence="5" key="1">
    <citation type="submission" date="2020-12" db="EMBL/GenBank/DDBJ databases">
        <title>Vagococcus allomyrinae sp. nov. and Enterococcus lavae sp. nov., isolated from the larvae of Allomyrina dichotoma.</title>
        <authorList>
            <person name="Lee S.D."/>
        </authorList>
    </citation>
    <scope>NUCLEOTIDE SEQUENCE</scope>
    <source>
        <strain evidence="5">BWB3-3</strain>
    </source>
</reference>
<evidence type="ECO:0000313" key="6">
    <source>
        <dbReference type="Proteomes" id="UP000674938"/>
    </source>
</evidence>
<dbReference type="InterPro" id="IPR021759">
    <property type="entry name" value="WxLIP_HBD"/>
</dbReference>
<keyword evidence="2" id="KW-0732">Signal</keyword>
<dbReference type="Pfam" id="PF06030">
    <property type="entry name" value="WxLIP_PGBD"/>
    <property type="match status" value="1"/>
</dbReference>
<feature type="signal peptide" evidence="2">
    <location>
        <begin position="1"/>
        <end position="27"/>
    </location>
</feature>
<protein>
    <submittedName>
        <fullName evidence="5">DUF916 and DUF3324 domain-containing protein</fullName>
    </submittedName>
</protein>
<dbReference type="InterPro" id="IPR010317">
    <property type="entry name" value="WxLIP_PGBD"/>
</dbReference>
<dbReference type="RefSeq" id="WP_209529937.1">
    <property type="nucleotide sequence ID" value="NZ_JAEEGA010000011.1"/>
</dbReference>
<feature type="chain" id="PRO_5036931269" evidence="2">
    <location>
        <begin position="28"/>
        <end position="351"/>
    </location>
</feature>
<feature type="transmembrane region" description="Helical" evidence="1">
    <location>
        <begin position="313"/>
        <end position="334"/>
    </location>
</feature>
<dbReference type="Gene3D" id="2.60.40.10">
    <property type="entry name" value="Immunoglobulins"/>
    <property type="match status" value="1"/>
</dbReference>
<keyword evidence="1" id="KW-0812">Transmembrane</keyword>
<keyword evidence="1" id="KW-1133">Transmembrane helix</keyword>
<dbReference type="Proteomes" id="UP000674938">
    <property type="component" value="Unassembled WGS sequence"/>
</dbReference>
<proteinExistence type="predicted"/>
<evidence type="ECO:0000256" key="1">
    <source>
        <dbReference type="SAM" id="Phobius"/>
    </source>
</evidence>
<keyword evidence="1" id="KW-0472">Membrane</keyword>
<gene>
    <name evidence="5" type="ORF">I6N95_16445</name>
</gene>
<evidence type="ECO:0000259" key="4">
    <source>
        <dbReference type="Pfam" id="PF11797"/>
    </source>
</evidence>
<sequence>MLNISKKIRLIFGVLLIALVLPQTALADGTGNANFSVKAELPENQVDKDQTYFDLRMKPGEKQAISLVLDNPSDEPVSVTVQPNVATTNQNGEMDFSGSNTDIDNSLTHVFTDLISKEQTVELAANETKKVTFDLTMPAEEFQGIVLGGFYIYKNVSEEEEKASENVQIKNRYSYVIGVQLSMNDEEVTPEVVLNEIKPDLLNYRTIVTANLQNTMPTMIGKFKVDAKVYNKAGTELLHETIKEAMTMAPNSNFGFPISWDNQRLEPGTYLLKLQASSGDNKWDFDQEFTISATDSKKLNEEAVELEEAGINWYLIIGSGAVILAVIIGGIFVYQSKKDKKRASKKRTNKK</sequence>
<evidence type="ECO:0000256" key="2">
    <source>
        <dbReference type="SAM" id="SignalP"/>
    </source>
</evidence>
<name>A0A940P735_9ENTE</name>
<dbReference type="EMBL" id="JAEEGA010000011">
    <property type="protein sequence ID" value="MBP1042607.1"/>
    <property type="molecule type" value="Genomic_DNA"/>
</dbReference>
<keyword evidence="6" id="KW-1185">Reference proteome</keyword>
<evidence type="ECO:0000259" key="3">
    <source>
        <dbReference type="Pfam" id="PF06030"/>
    </source>
</evidence>
<organism evidence="5 6">
    <name type="scientific">Vagococcus allomyrinae</name>
    <dbReference type="NCBI Taxonomy" id="2794353"/>
    <lineage>
        <taxon>Bacteria</taxon>
        <taxon>Bacillati</taxon>
        <taxon>Bacillota</taxon>
        <taxon>Bacilli</taxon>
        <taxon>Lactobacillales</taxon>
        <taxon>Enterococcaceae</taxon>
        <taxon>Vagococcus</taxon>
    </lineage>
</organism>